<name>E9HEL1_DAPPU</name>
<dbReference type="KEGG" id="dpx:DAPPUDRAFT_328728"/>
<evidence type="ECO:0000313" key="2">
    <source>
        <dbReference type="Proteomes" id="UP000000305"/>
    </source>
</evidence>
<evidence type="ECO:0008006" key="3">
    <source>
        <dbReference type="Google" id="ProtNLM"/>
    </source>
</evidence>
<dbReference type="EMBL" id="GL732630">
    <property type="protein sequence ID" value="EFX69824.1"/>
    <property type="molecule type" value="Genomic_DNA"/>
</dbReference>
<organism evidence="1 2">
    <name type="scientific">Daphnia pulex</name>
    <name type="common">Water flea</name>
    <dbReference type="NCBI Taxonomy" id="6669"/>
    <lineage>
        <taxon>Eukaryota</taxon>
        <taxon>Metazoa</taxon>
        <taxon>Ecdysozoa</taxon>
        <taxon>Arthropoda</taxon>
        <taxon>Crustacea</taxon>
        <taxon>Branchiopoda</taxon>
        <taxon>Diplostraca</taxon>
        <taxon>Cladocera</taxon>
        <taxon>Anomopoda</taxon>
        <taxon>Daphniidae</taxon>
        <taxon>Daphnia</taxon>
    </lineage>
</organism>
<dbReference type="HOGENOM" id="CLU_1564451_0_0_1"/>
<dbReference type="Proteomes" id="UP000000305">
    <property type="component" value="Unassembled WGS sequence"/>
</dbReference>
<dbReference type="PhylomeDB" id="E9HEL1"/>
<gene>
    <name evidence="1" type="ORF">DAPPUDRAFT_328728</name>
</gene>
<reference evidence="1 2" key="1">
    <citation type="journal article" date="2011" name="Science">
        <title>The ecoresponsive genome of Daphnia pulex.</title>
        <authorList>
            <person name="Colbourne J.K."/>
            <person name="Pfrender M.E."/>
            <person name="Gilbert D."/>
            <person name="Thomas W.K."/>
            <person name="Tucker A."/>
            <person name="Oakley T.H."/>
            <person name="Tokishita S."/>
            <person name="Aerts A."/>
            <person name="Arnold G.J."/>
            <person name="Basu M.K."/>
            <person name="Bauer D.J."/>
            <person name="Caceres C.E."/>
            <person name="Carmel L."/>
            <person name="Casola C."/>
            <person name="Choi J.H."/>
            <person name="Detter J.C."/>
            <person name="Dong Q."/>
            <person name="Dusheyko S."/>
            <person name="Eads B.D."/>
            <person name="Frohlich T."/>
            <person name="Geiler-Samerotte K.A."/>
            <person name="Gerlach D."/>
            <person name="Hatcher P."/>
            <person name="Jogdeo S."/>
            <person name="Krijgsveld J."/>
            <person name="Kriventseva E.V."/>
            <person name="Kultz D."/>
            <person name="Laforsch C."/>
            <person name="Lindquist E."/>
            <person name="Lopez J."/>
            <person name="Manak J.R."/>
            <person name="Muller J."/>
            <person name="Pangilinan J."/>
            <person name="Patwardhan R.P."/>
            <person name="Pitluck S."/>
            <person name="Pritham E.J."/>
            <person name="Rechtsteiner A."/>
            <person name="Rho M."/>
            <person name="Rogozin I.B."/>
            <person name="Sakarya O."/>
            <person name="Salamov A."/>
            <person name="Schaack S."/>
            <person name="Shapiro H."/>
            <person name="Shiga Y."/>
            <person name="Skalitzky C."/>
            <person name="Smith Z."/>
            <person name="Souvorov A."/>
            <person name="Sung W."/>
            <person name="Tang Z."/>
            <person name="Tsuchiya D."/>
            <person name="Tu H."/>
            <person name="Vos H."/>
            <person name="Wang M."/>
            <person name="Wolf Y.I."/>
            <person name="Yamagata H."/>
            <person name="Yamada T."/>
            <person name="Ye Y."/>
            <person name="Shaw J.R."/>
            <person name="Andrews J."/>
            <person name="Crease T.J."/>
            <person name="Tang H."/>
            <person name="Lucas S.M."/>
            <person name="Robertson H.M."/>
            <person name="Bork P."/>
            <person name="Koonin E.V."/>
            <person name="Zdobnov E.M."/>
            <person name="Grigoriev I.V."/>
            <person name="Lynch M."/>
            <person name="Boore J.L."/>
        </authorList>
    </citation>
    <scope>NUCLEOTIDE SEQUENCE [LARGE SCALE GENOMIC DNA]</scope>
</reference>
<sequence length="171" mass="19654">MDHDRYVVQQGIRRNGDDEQGVLVDLVGSFISHRNGTQPNGTERLVKIKENPIFLSINYELAILQAMAVRFPNAQSRVCWFHFCQAILRKVGSMGLITEYRRNQEVKTLAKMAMELYALEANLEPDIGVNIARFLAYVDDFWINRVRVERLSVYGAGNYKLQDFNPNVITD</sequence>
<evidence type="ECO:0000313" key="1">
    <source>
        <dbReference type="EMBL" id="EFX69824.1"/>
    </source>
</evidence>
<dbReference type="OrthoDB" id="6358008at2759"/>
<accession>E9HEL1</accession>
<dbReference type="InParanoid" id="E9HEL1"/>
<protein>
    <recommendedName>
        <fullName evidence="3">MULE transposase domain-containing protein</fullName>
    </recommendedName>
</protein>
<proteinExistence type="predicted"/>
<keyword evidence="2" id="KW-1185">Reference proteome</keyword>
<dbReference type="AlphaFoldDB" id="E9HEL1"/>